<gene>
    <name evidence="1" type="ORF">CSSPJE1EN2_LOCUS9788</name>
</gene>
<sequence>MEMDWVELFERIQSYMSLNEELECLKKKPHTAEKRWEIFSRRLEFTFVSKINGLQEWNNRSNKWLEERNNRSNNWEEEWNNVPNYVFSDKFRIEFDGAAPDDLSPILQSMAYDNYHNALNVLNKFQRRYPRDPKISQLLEKIKRMSGFLLGVVVLFMYQYSIGYVETGRWNTYSNGAWEFRATYVCIELRLGSYPFQKFRETPRRFGVRPKNKNGVTVKYEPWVWFRKRKIYFEVQKTEDKAARIRDVAKYWLKSEGRDPLNFGEEDYYYLNFVQEFHPQQSDNEHEENHKIRRLVLEHAQRFLKEVQVPIVNQPFAEPARLANGENNTIQGLSAYVDMLEAFLLDDTNEQTADMIEEPQSVSRNPDIAGPTIEENIREHGEALISSAGPSLIESGCTSQITLIAPCDGTGAVNLFTELKLKVFRKEKWTCAVGNFALASCAHEGCSATMHKFVCLRKSGDTQELSWSVEMADKLDDFENHGWKIKL</sequence>
<name>A0ABP1AW45_9BRYO</name>
<proteinExistence type="predicted"/>
<evidence type="ECO:0000313" key="1">
    <source>
        <dbReference type="EMBL" id="CAK9866793.1"/>
    </source>
</evidence>
<organism evidence="1 2">
    <name type="scientific">Sphagnum jensenii</name>
    <dbReference type="NCBI Taxonomy" id="128206"/>
    <lineage>
        <taxon>Eukaryota</taxon>
        <taxon>Viridiplantae</taxon>
        <taxon>Streptophyta</taxon>
        <taxon>Embryophyta</taxon>
        <taxon>Bryophyta</taxon>
        <taxon>Sphagnophytina</taxon>
        <taxon>Sphagnopsida</taxon>
        <taxon>Sphagnales</taxon>
        <taxon>Sphagnaceae</taxon>
        <taxon>Sphagnum</taxon>
    </lineage>
</organism>
<dbReference type="Proteomes" id="UP001497522">
    <property type="component" value="Chromosome 16"/>
</dbReference>
<protein>
    <submittedName>
        <fullName evidence="1">Uncharacterized protein</fullName>
    </submittedName>
</protein>
<keyword evidence="2" id="KW-1185">Reference proteome</keyword>
<dbReference type="EMBL" id="OZ023717">
    <property type="protein sequence ID" value="CAK9866793.1"/>
    <property type="molecule type" value="Genomic_DNA"/>
</dbReference>
<reference evidence="1" key="1">
    <citation type="submission" date="2024-03" db="EMBL/GenBank/DDBJ databases">
        <authorList>
            <consortium name="ELIXIR-Norway"/>
            <consortium name="Elixir Norway"/>
        </authorList>
    </citation>
    <scope>NUCLEOTIDE SEQUENCE</scope>
</reference>
<evidence type="ECO:0000313" key="2">
    <source>
        <dbReference type="Proteomes" id="UP001497522"/>
    </source>
</evidence>
<accession>A0ABP1AW45</accession>